<proteinExistence type="predicted"/>
<protein>
    <submittedName>
        <fullName evidence="2">Uncharacterized protein</fullName>
    </submittedName>
</protein>
<dbReference type="Proteomes" id="UP000190797">
    <property type="component" value="Chromosome"/>
</dbReference>
<gene>
    <name evidence="2" type="ORF">BKM31_15530</name>
</gene>
<name>A0A1U9ZXL0_9ACTN</name>
<reference evidence="3" key="1">
    <citation type="journal article" date="2017" name="Med. Chem. Commun.">
        <title>Nonomuraea sp. ATCC 55076 harbours the largest actinomycete chromosome to date and the kistamicin biosynthetic gene cluster.</title>
        <authorList>
            <person name="Nazari B."/>
            <person name="Forneris C.C."/>
            <person name="Gibson M.I."/>
            <person name="Moon K."/>
            <person name="Schramma K.R."/>
            <person name="Seyedsayamdost M.R."/>
        </authorList>
    </citation>
    <scope>NUCLEOTIDE SEQUENCE [LARGE SCALE GENOMIC DNA]</scope>
    <source>
        <strain evidence="3">ATCC 55076</strain>
    </source>
</reference>
<organism evidence="2 3">
    <name type="scientific">[Actinomadura] parvosata subsp. kistnae</name>
    <dbReference type="NCBI Taxonomy" id="1909395"/>
    <lineage>
        <taxon>Bacteria</taxon>
        <taxon>Bacillati</taxon>
        <taxon>Actinomycetota</taxon>
        <taxon>Actinomycetes</taxon>
        <taxon>Streptosporangiales</taxon>
        <taxon>Streptosporangiaceae</taxon>
        <taxon>Nonomuraea</taxon>
    </lineage>
</organism>
<dbReference type="AlphaFoldDB" id="A0A1U9ZXL0"/>
<dbReference type="KEGG" id="noa:BKM31_15530"/>
<feature type="transmembrane region" description="Helical" evidence="1">
    <location>
        <begin position="78"/>
        <end position="101"/>
    </location>
</feature>
<keyword evidence="1" id="KW-0472">Membrane</keyword>
<keyword evidence="3" id="KW-1185">Reference proteome</keyword>
<evidence type="ECO:0000313" key="2">
    <source>
        <dbReference type="EMBL" id="AQZ62684.1"/>
    </source>
</evidence>
<dbReference type="STRING" id="1909395.BKM31_15530"/>
<sequence length="103" mass="11273">MAFFRAESLAGAWEMVQAMFTWRSGELEEFTAFAAGHRRTLVLVLALAVVVLPSSPALGPLLHRRVAPAAVRLTRAAITWVAAPYAAMLVTAGTFSPFLYYQF</sequence>
<accession>A0A1U9ZXL0</accession>
<evidence type="ECO:0000313" key="3">
    <source>
        <dbReference type="Proteomes" id="UP000190797"/>
    </source>
</evidence>
<evidence type="ECO:0000256" key="1">
    <source>
        <dbReference type="SAM" id="Phobius"/>
    </source>
</evidence>
<dbReference type="RefSeq" id="WP_186403965.1">
    <property type="nucleotide sequence ID" value="NZ_CP017717.1"/>
</dbReference>
<keyword evidence="1" id="KW-0812">Transmembrane</keyword>
<keyword evidence="1" id="KW-1133">Transmembrane helix</keyword>
<dbReference type="EMBL" id="CP017717">
    <property type="protein sequence ID" value="AQZ62684.1"/>
    <property type="molecule type" value="Genomic_DNA"/>
</dbReference>
<feature type="transmembrane region" description="Helical" evidence="1">
    <location>
        <begin position="40"/>
        <end position="58"/>
    </location>
</feature>